<keyword evidence="2" id="KW-1185">Reference proteome</keyword>
<name>A0A2N3PLT8_9PROT</name>
<accession>A0A2N3PLT8</accession>
<dbReference type="AlphaFoldDB" id="A0A2N3PLT8"/>
<proteinExistence type="predicted"/>
<dbReference type="EMBL" id="PIUM01000065">
    <property type="protein sequence ID" value="PKU21364.1"/>
    <property type="molecule type" value="Genomic_DNA"/>
</dbReference>
<dbReference type="RefSeq" id="WP_101253785.1">
    <property type="nucleotide sequence ID" value="NZ_PIUM01000065.1"/>
</dbReference>
<organism evidence="1 2">
    <name type="scientific">Telmatospirillum siberiense</name>
    <dbReference type="NCBI Taxonomy" id="382514"/>
    <lineage>
        <taxon>Bacteria</taxon>
        <taxon>Pseudomonadati</taxon>
        <taxon>Pseudomonadota</taxon>
        <taxon>Alphaproteobacteria</taxon>
        <taxon>Rhodospirillales</taxon>
        <taxon>Rhodospirillaceae</taxon>
        <taxon>Telmatospirillum</taxon>
    </lineage>
</organism>
<evidence type="ECO:0000313" key="2">
    <source>
        <dbReference type="Proteomes" id="UP000233293"/>
    </source>
</evidence>
<dbReference type="Proteomes" id="UP000233293">
    <property type="component" value="Unassembled WGS sequence"/>
</dbReference>
<comment type="caution">
    <text evidence="1">The sequence shown here is derived from an EMBL/GenBank/DDBJ whole genome shotgun (WGS) entry which is preliminary data.</text>
</comment>
<protein>
    <submittedName>
        <fullName evidence="1">Uncharacterized protein</fullName>
    </submittedName>
</protein>
<evidence type="ECO:0000313" key="1">
    <source>
        <dbReference type="EMBL" id="PKU21364.1"/>
    </source>
</evidence>
<gene>
    <name evidence="1" type="ORF">CWS72_27075</name>
</gene>
<sequence length="123" mass="12991">MENDQWPTFLFQLHNCRRSSRRKKSAAASAYGQLLSNQFDTIDNGGTARLPADVAALVALAVQLQAAKADEGFLAARLGLGEMSDKWADIVLAAEDPGLFASVDAAAAAANNVAMAEGRQRAV</sequence>
<reference evidence="2" key="1">
    <citation type="submission" date="2017-12" db="EMBL/GenBank/DDBJ databases">
        <title>Draft genome sequence of Telmatospirillum siberiense 26-4b1T, an acidotolerant peatland alphaproteobacterium potentially involved in sulfur cycling.</title>
        <authorList>
            <person name="Hausmann B."/>
            <person name="Pjevac P."/>
            <person name="Schreck K."/>
            <person name="Herbold C.W."/>
            <person name="Daims H."/>
            <person name="Wagner M."/>
            <person name="Pester M."/>
            <person name="Loy A."/>
        </authorList>
    </citation>
    <scope>NUCLEOTIDE SEQUENCE [LARGE SCALE GENOMIC DNA]</scope>
    <source>
        <strain evidence="2">26-4b1</strain>
    </source>
</reference>